<protein>
    <recommendedName>
        <fullName evidence="3">Uncharacterized oxidoreductase YghA</fullName>
    </recommendedName>
</protein>
<feature type="compositionally biased region" description="Pro residues" evidence="4">
    <location>
        <begin position="56"/>
        <end position="67"/>
    </location>
</feature>
<evidence type="ECO:0000256" key="5">
    <source>
        <dbReference type="SAM" id="SignalP"/>
    </source>
</evidence>
<feature type="compositionally biased region" description="Polar residues" evidence="4">
    <location>
        <begin position="39"/>
        <end position="52"/>
    </location>
</feature>
<accession>A0A239KC85</accession>
<feature type="signal peptide" evidence="5">
    <location>
        <begin position="1"/>
        <end position="35"/>
    </location>
</feature>
<evidence type="ECO:0000256" key="2">
    <source>
        <dbReference type="ARBA" id="ARBA00023002"/>
    </source>
</evidence>
<dbReference type="PANTHER" id="PTHR48107:SF16">
    <property type="entry name" value="NADPH-DEPENDENT ALDEHYDE REDUCTASE 1, CHLOROPLASTIC"/>
    <property type="match status" value="1"/>
</dbReference>
<dbReference type="OrthoDB" id="9803333at2"/>
<dbReference type="Pfam" id="PF13561">
    <property type="entry name" value="adh_short_C2"/>
    <property type="match status" value="1"/>
</dbReference>
<dbReference type="RefSeq" id="WP_089409039.1">
    <property type="nucleotide sequence ID" value="NZ_FZOU01000004.1"/>
</dbReference>
<keyword evidence="5" id="KW-0732">Signal</keyword>
<dbReference type="InterPro" id="IPR002347">
    <property type="entry name" value="SDR_fam"/>
</dbReference>
<dbReference type="FunFam" id="3.40.50.720:FF:000097">
    <property type="entry name" value="SDR family oxidoreductase"/>
    <property type="match status" value="1"/>
</dbReference>
<feature type="region of interest" description="Disordered" evidence="4">
    <location>
        <begin position="39"/>
        <end position="88"/>
    </location>
</feature>
<dbReference type="SUPFAM" id="SSF51735">
    <property type="entry name" value="NAD(P)-binding Rossmann-fold domains"/>
    <property type="match status" value="1"/>
</dbReference>
<name>A0A239KC85_9BACT</name>
<dbReference type="InterPro" id="IPR006311">
    <property type="entry name" value="TAT_signal"/>
</dbReference>
<keyword evidence="7" id="KW-1185">Reference proteome</keyword>
<sequence>MTFEDEKPLSRRQLVSGIGAGLATVAAVTATPAFAQSGTMAGSTAQPIQDPTTKYPKPPFKVQPQPWPGLASKMEPRPDHGETSYKGSGRLMGRKALITGGDSGMGRAAAIAYAREGADVAINYFPTEEPDAKEVVALIRAAGRKAIAIPGDLREEAFCKKLVAEAVAGLGGLDIVVSNAGRQHSVPSILDMTTELFDWTMKTNIYAPFWIIRAALPHLPPGSTIIATTSEQAYDPSPDLYDYAQTKAATMNFVKSLAKQLGPKGIRINGVAPGPVWTPLQISGGAQPEKYTVFGGNYPLGRPGEPAELASIYVQLASQDASYTTGNIYGAGGGMGQP</sequence>
<dbReference type="AlphaFoldDB" id="A0A239KC85"/>
<dbReference type="PANTHER" id="PTHR48107">
    <property type="entry name" value="NADPH-DEPENDENT ALDEHYDE REDUCTASE-LIKE PROTEIN, CHLOROPLASTIC-RELATED"/>
    <property type="match status" value="1"/>
</dbReference>
<dbReference type="GO" id="GO:0016614">
    <property type="term" value="F:oxidoreductase activity, acting on CH-OH group of donors"/>
    <property type="evidence" value="ECO:0007669"/>
    <property type="project" value="UniProtKB-ARBA"/>
</dbReference>
<dbReference type="InterPro" id="IPR036291">
    <property type="entry name" value="NAD(P)-bd_dom_sf"/>
</dbReference>
<dbReference type="PROSITE" id="PS51318">
    <property type="entry name" value="TAT"/>
    <property type="match status" value="1"/>
</dbReference>
<dbReference type="PROSITE" id="PS00061">
    <property type="entry name" value="ADH_SHORT"/>
    <property type="match status" value="1"/>
</dbReference>
<proteinExistence type="inferred from homology"/>
<dbReference type="PRINTS" id="PR00081">
    <property type="entry name" value="GDHRDH"/>
</dbReference>
<organism evidence="6 7">
    <name type="scientific">Granulicella rosea</name>
    <dbReference type="NCBI Taxonomy" id="474952"/>
    <lineage>
        <taxon>Bacteria</taxon>
        <taxon>Pseudomonadati</taxon>
        <taxon>Acidobacteriota</taxon>
        <taxon>Terriglobia</taxon>
        <taxon>Terriglobales</taxon>
        <taxon>Acidobacteriaceae</taxon>
        <taxon>Granulicella</taxon>
    </lineage>
</organism>
<feature type="chain" id="PRO_5012986503" description="Uncharacterized oxidoreductase YghA" evidence="5">
    <location>
        <begin position="36"/>
        <end position="338"/>
    </location>
</feature>
<evidence type="ECO:0000256" key="1">
    <source>
        <dbReference type="ARBA" id="ARBA00006484"/>
    </source>
</evidence>
<evidence type="ECO:0000313" key="7">
    <source>
        <dbReference type="Proteomes" id="UP000198356"/>
    </source>
</evidence>
<gene>
    <name evidence="6" type="ORF">SAMN05421770_104414</name>
</gene>
<dbReference type="Proteomes" id="UP000198356">
    <property type="component" value="Unassembled WGS sequence"/>
</dbReference>
<keyword evidence="2" id="KW-0560">Oxidoreductase</keyword>
<feature type="compositionally biased region" description="Basic and acidic residues" evidence="4">
    <location>
        <begin position="74"/>
        <end position="83"/>
    </location>
</feature>
<evidence type="ECO:0000256" key="4">
    <source>
        <dbReference type="SAM" id="MobiDB-lite"/>
    </source>
</evidence>
<reference evidence="6 7" key="1">
    <citation type="submission" date="2017-06" db="EMBL/GenBank/DDBJ databases">
        <authorList>
            <person name="Kim H.J."/>
            <person name="Triplett B.A."/>
        </authorList>
    </citation>
    <scope>NUCLEOTIDE SEQUENCE [LARGE SCALE GENOMIC DNA]</scope>
    <source>
        <strain evidence="6 7">DSM 18704</strain>
    </source>
</reference>
<dbReference type="InterPro" id="IPR020904">
    <property type="entry name" value="Sc_DH/Rdtase_CS"/>
</dbReference>
<dbReference type="Gene3D" id="3.40.50.720">
    <property type="entry name" value="NAD(P)-binding Rossmann-like Domain"/>
    <property type="match status" value="1"/>
</dbReference>
<comment type="similarity">
    <text evidence="1">Belongs to the short-chain dehydrogenases/reductases (SDR) family.</text>
</comment>
<evidence type="ECO:0000256" key="3">
    <source>
        <dbReference type="ARBA" id="ARBA00067437"/>
    </source>
</evidence>
<dbReference type="PRINTS" id="PR00080">
    <property type="entry name" value="SDRFAMILY"/>
</dbReference>
<evidence type="ECO:0000313" key="6">
    <source>
        <dbReference type="EMBL" id="SNT15239.1"/>
    </source>
</evidence>
<dbReference type="EMBL" id="FZOU01000004">
    <property type="protein sequence ID" value="SNT15239.1"/>
    <property type="molecule type" value="Genomic_DNA"/>
</dbReference>